<dbReference type="PATRIC" id="fig|1357400.3.peg.503"/>
<evidence type="ECO:0000256" key="8">
    <source>
        <dbReference type="SAM" id="Phobius"/>
    </source>
</evidence>
<dbReference type="Gene3D" id="1.10.4030.10">
    <property type="entry name" value="Porin chaperone SurA, peptide-binding domain"/>
    <property type="match status" value="1"/>
</dbReference>
<dbReference type="Pfam" id="PF13624">
    <property type="entry name" value="SurA_N_3"/>
    <property type="match status" value="1"/>
</dbReference>
<comment type="similarity">
    <text evidence="7">Belongs to the PpiD chaperone family.</text>
</comment>
<dbReference type="HOGENOM" id="CLU_552854_0_0_7"/>
<dbReference type="eggNOG" id="COG0760">
    <property type="taxonomic scope" value="Bacteria"/>
</dbReference>
<evidence type="ECO:0000256" key="5">
    <source>
        <dbReference type="ARBA" id="ARBA00023136"/>
    </source>
</evidence>
<name>V8CD61_9HELI</name>
<feature type="domain" description="PpiC" evidence="9">
    <location>
        <begin position="252"/>
        <end position="369"/>
    </location>
</feature>
<accession>V8CD61</accession>
<dbReference type="PANTHER" id="PTHR47529">
    <property type="entry name" value="PEPTIDYL-PROLYL CIS-TRANS ISOMERASE D"/>
    <property type="match status" value="1"/>
</dbReference>
<dbReference type="InterPro" id="IPR000297">
    <property type="entry name" value="PPIase_PpiC"/>
</dbReference>
<evidence type="ECO:0000259" key="9">
    <source>
        <dbReference type="Pfam" id="PF13145"/>
    </source>
</evidence>
<dbReference type="OrthoDB" id="9788030at2"/>
<dbReference type="STRING" id="1357400.HMPREF2086_00367"/>
<dbReference type="InterPro" id="IPR052029">
    <property type="entry name" value="PpiD_chaperone"/>
</dbReference>
<keyword evidence="3 8" id="KW-0812">Transmembrane</keyword>
<evidence type="ECO:0000256" key="3">
    <source>
        <dbReference type="ARBA" id="ARBA00022692"/>
    </source>
</evidence>
<keyword evidence="2" id="KW-1003">Cell membrane</keyword>
<evidence type="ECO:0000256" key="6">
    <source>
        <dbReference type="ARBA" id="ARBA00023186"/>
    </source>
</evidence>
<evidence type="ECO:0000313" key="11">
    <source>
        <dbReference type="Proteomes" id="UP000018731"/>
    </source>
</evidence>
<evidence type="ECO:0000256" key="2">
    <source>
        <dbReference type="ARBA" id="ARBA00022475"/>
    </source>
</evidence>
<keyword evidence="6" id="KW-0143">Chaperone</keyword>
<dbReference type="PANTHER" id="PTHR47529:SF1">
    <property type="entry name" value="PERIPLASMIC CHAPERONE PPID"/>
    <property type="match status" value="1"/>
</dbReference>
<dbReference type="Pfam" id="PF13145">
    <property type="entry name" value="Rotamase_2"/>
    <property type="match status" value="1"/>
</dbReference>
<proteinExistence type="inferred from homology"/>
<dbReference type="SUPFAM" id="SSF109998">
    <property type="entry name" value="Triger factor/SurA peptide-binding domain-like"/>
    <property type="match status" value="1"/>
</dbReference>
<keyword evidence="11" id="KW-1185">Reference proteome</keyword>
<keyword evidence="4 8" id="KW-1133">Transmembrane helix</keyword>
<evidence type="ECO:0000256" key="4">
    <source>
        <dbReference type="ARBA" id="ARBA00022989"/>
    </source>
</evidence>
<sequence length="498" mass="56234">MIEWMQKHRKWLVVTIWISAIAFIGAGGVMWGTADYSLGADSVAKVGKISISKSEFSTTYQQAFQMELQKRGGNFDEAQAQSINLQGQVLENLISNALIRNYALELGLRISDEEVMNVIKSIEFFHKDGEFSLESYDNYLSQERVSKREFEEQVRNDLLSQKIFVLLFPNLPQNQFEVPNIATPLEKQTLFFALEGIADNVELEVIPASSVSVSVDETSLKKYYEQNAQNYQTAPSYEVLAITTKSAKQPYTDKDLQDFYAKNYIANGENMSDEIKPQVISAYQKQQAKSEALKSTAHLKKANKDSVIDNAQKLVISEDSGEYSEEVLNALKSNGVGTTIKPIELGDDFITLKILAKNPPKTKPYDEVRSQISKEYKAKELNQKLTNLAQSRLSTFKGRNVPVRFSITELNQNQNFSIAGFDFYTSMALLQAIYQAKQNPSYAIIGENAFLFRIASQKVLPFSDSQAIDIIASDRKIDSVLNLVSDFLRSKYTIKRYI</sequence>
<evidence type="ECO:0000256" key="7">
    <source>
        <dbReference type="ARBA" id="ARBA00038408"/>
    </source>
</evidence>
<dbReference type="AlphaFoldDB" id="V8CD61"/>
<evidence type="ECO:0000256" key="1">
    <source>
        <dbReference type="ARBA" id="ARBA00004401"/>
    </source>
</evidence>
<dbReference type="EMBL" id="AZJI01000001">
    <property type="protein sequence ID" value="ETD25032.1"/>
    <property type="molecule type" value="Genomic_DNA"/>
</dbReference>
<gene>
    <name evidence="10" type="ORF">HMPREF2086_00367</name>
</gene>
<organism evidence="10 11">
    <name type="scientific">Helicobacter macacae MIT 99-5501</name>
    <dbReference type="NCBI Taxonomy" id="1357400"/>
    <lineage>
        <taxon>Bacteria</taxon>
        <taxon>Pseudomonadati</taxon>
        <taxon>Campylobacterota</taxon>
        <taxon>Epsilonproteobacteria</taxon>
        <taxon>Campylobacterales</taxon>
        <taxon>Helicobacteraceae</taxon>
        <taxon>Helicobacter</taxon>
    </lineage>
</organism>
<dbReference type="GO" id="GO:0003755">
    <property type="term" value="F:peptidyl-prolyl cis-trans isomerase activity"/>
    <property type="evidence" value="ECO:0007669"/>
    <property type="project" value="InterPro"/>
</dbReference>
<dbReference type="GO" id="GO:0005886">
    <property type="term" value="C:plasma membrane"/>
    <property type="evidence" value="ECO:0007669"/>
    <property type="project" value="UniProtKB-SubCell"/>
</dbReference>
<evidence type="ECO:0000313" key="10">
    <source>
        <dbReference type="EMBL" id="ETD25032.1"/>
    </source>
</evidence>
<protein>
    <recommendedName>
        <fullName evidence="9">PpiC domain-containing protein</fullName>
    </recommendedName>
</protein>
<keyword evidence="5 8" id="KW-0472">Membrane</keyword>
<comment type="subcellular location">
    <subcellularLocation>
        <location evidence="1">Cell membrane</location>
        <topology evidence="1">Single-pass type II membrane protein</topology>
    </subcellularLocation>
</comment>
<comment type="caution">
    <text evidence="10">The sequence shown here is derived from an EMBL/GenBank/DDBJ whole genome shotgun (WGS) entry which is preliminary data.</text>
</comment>
<feature type="transmembrane region" description="Helical" evidence="8">
    <location>
        <begin position="12"/>
        <end position="32"/>
    </location>
</feature>
<dbReference type="Proteomes" id="UP000018731">
    <property type="component" value="Unassembled WGS sequence"/>
</dbReference>
<dbReference type="RefSeq" id="WP_023927040.1">
    <property type="nucleotide sequence ID" value="NZ_KI669454.1"/>
</dbReference>
<dbReference type="InterPro" id="IPR027304">
    <property type="entry name" value="Trigger_fact/SurA_dom_sf"/>
</dbReference>
<reference evidence="10 11" key="1">
    <citation type="journal article" date="2014" name="Genome Announc.">
        <title>Draft genome sequences of six enterohepatic helicobacter species isolated from humans and one from rhesus macaques.</title>
        <authorList>
            <person name="Shen Z."/>
            <person name="Sheh A."/>
            <person name="Young S.K."/>
            <person name="Abouelliel A."/>
            <person name="Ward D.V."/>
            <person name="Earl A.M."/>
            <person name="Fox J.G."/>
        </authorList>
    </citation>
    <scope>NUCLEOTIDE SEQUENCE [LARGE SCALE GENOMIC DNA]</scope>
    <source>
        <strain evidence="10 11">MIT 99-5501</strain>
    </source>
</reference>